<evidence type="ECO:0000313" key="2">
    <source>
        <dbReference type="EMBL" id="ASD63147.1"/>
    </source>
</evidence>
<dbReference type="AlphaFoldDB" id="A0A1Z3N6T2"/>
<organism evidence="2 3">
    <name type="scientific">Bdellovibrio bacteriovorus</name>
    <dbReference type="NCBI Taxonomy" id="959"/>
    <lineage>
        <taxon>Bacteria</taxon>
        <taxon>Pseudomonadati</taxon>
        <taxon>Bdellovibrionota</taxon>
        <taxon>Bdellovibrionia</taxon>
        <taxon>Bdellovibrionales</taxon>
        <taxon>Pseudobdellovibrionaceae</taxon>
        <taxon>Bdellovibrio</taxon>
    </lineage>
</organism>
<reference evidence="2 3" key="1">
    <citation type="submission" date="2017-04" db="EMBL/GenBank/DDBJ databases">
        <title>Whole genome sequence of Bdellovibrio bacteriovorus strain SSB218315.</title>
        <authorList>
            <person name="Oyedara O."/>
            <person name="Rodriguez-Perez M.A."/>
        </authorList>
    </citation>
    <scope>NUCLEOTIDE SEQUENCE [LARGE SCALE GENOMIC DNA]</scope>
    <source>
        <strain evidence="2 3">SSB218315</strain>
    </source>
</reference>
<dbReference type="EMBL" id="CP020946">
    <property type="protein sequence ID" value="ASD63147.1"/>
    <property type="molecule type" value="Genomic_DNA"/>
</dbReference>
<sequence>MGDEALAMMIFLVMLLSFFGAELTFFLIHRYHFPTVQASSGLTLVFAGILALFNLPFFGVLQAAFFGATFVGMTDRSRMGWKRVFLASQIYGLIYFFLIPFARGFGGGLGAAAFVSIATVYSADKLLRKARSSGTVKS</sequence>
<evidence type="ECO:0000313" key="3">
    <source>
        <dbReference type="Proteomes" id="UP000197003"/>
    </source>
</evidence>
<evidence type="ECO:0000256" key="1">
    <source>
        <dbReference type="SAM" id="Phobius"/>
    </source>
</evidence>
<gene>
    <name evidence="2" type="ORF">B9G79_05990</name>
</gene>
<feature type="transmembrane region" description="Helical" evidence="1">
    <location>
        <begin position="93"/>
        <end position="121"/>
    </location>
</feature>
<dbReference type="Proteomes" id="UP000197003">
    <property type="component" value="Chromosome"/>
</dbReference>
<keyword evidence="1" id="KW-1133">Transmembrane helix</keyword>
<name>A0A1Z3N6T2_BDEBC</name>
<proteinExistence type="predicted"/>
<accession>A0A1Z3N6T2</accession>
<keyword evidence="1" id="KW-0472">Membrane</keyword>
<feature type="transmembrane region" description="Helical" evidence="1">
    <location>
        <begin position="6"/>
        <end position="28"/>
    </location>
</feature>
<protein>
    <submittedName>
        <fullName evidence="2">Uncharacterized protein</fullName>
    </submittedName>
</protein>
<dbReference type="OrthoDB" id="5295594at2"/>
<feature type="transmembrane region" description="Helical" evidence="1">
    <location>
        <begin position="40"/>
        <end position="73"/>
    </location>
</feature>
<keyword evidence="1" id="KW-0812">Transmembrane</keyword>